<feature type="transmembrane region" description="Helical" evidence="7">
    <location>
        <begin position="77"/>
        <end position="98"/>
    </location>
</feature>
<feature type="transmembrane region" description="Helical" evidence="7">
    <location>
        <begin position="48"/>
        <end position="70"/>
    </location>
</feature>
<feature type="transmembrane region" description="Helical" evidence="7">
    <location>
        <begin position="12"/>
        <end position="36"/>
    </location>
</feature>
<dbReference type="SUPFAM" id="SSF48652">
    <property type="entry name" value="Tetraspanin"/>
    <property type="match status" value="1"/>
</dbReference>
<dbReference type="PANTHER" id="PTHR19282">
    <property type="entry name" value="TETRASPANIN"/>
    <property type="match status" value="1"/>
</dbReference>
<protein>
    <recommendedName>
        <fullName evidence="7">Tetraspanin</fullName>
    </recommendedName>
</protein>
<dbReference type="GO" id="GO:0016020">
    <property type="term" value="C:membrane"/>
    <property type="evidence" value="ECO:0007669"/>
    <property type="project" value="UniProtKB-SubCell"/>
</dbReference>
<dbReference type="PANTHER" id="PTHR19282:SF452">
    <property type="entry name" value="LD03691P"/>
    <property type="match status" value="1"/>
</dbReference>
<sequence>MAKLSCFKGIFIFFNLLFAVVGVLIIGLGLIGHLAYHEQISEFENQSAVFTIIYLVGGVTVMVSLLGAYGAHKDKKVPLIIFLTVCLVVFLGLLRLAVPSAIYRPEVNQALEARFRSMLPLNRASPDHQLLAENFQESFKCCGMFSYSDWGQKIPDSCLCQFQQDEIRGDCQSVQYDSLIFSAYGLQKRIYKQTCFPIIMYYLTKMMDISLGVLFGFSALALLGAVMSAVLLCQLRRSIVQVPMVFSVSSPDKFNIYSKPPKYSELYNEPDH</sequence>
<accession>A0ABD0WR21</accession>
<feature type="transmembrane region" description="Helical" evidence="7">
    <location>
        <begin position="209"/>
        <end position="233"/>
    </location>
</feature>
<feature type="disulfide bond" evidence="6">
    <location>
        <begin position="141"/>
        <end position="171"/>
    </location>
</feature>
<dbReference type="Pfam" id="PF00335">
    <property type="entry name" value="Tetraspanin"/>
    <property type="match status" value="1"/>
</dbReference>
<evidence type="ECO:0000256" key="5">
    <source>
        <dbReference type="ARBA" id="ARBA00023136"/>
    </source>
</evidence>
<keyword evidence="9" id="KW-1185">Reference proteome</keyword>
<comment type="similarity">
    <text evidence="2 7">Belongs to the tetraspanin (TM4SF) family.</text>
</comment>
<evidence type="ECO:0000256" key="6">
    <source>
        <dbReference type="PIRSR" id="PIRSR002419-1"/>
    </source>
</evidence>
<dbReference type="InterPro" id="IPR018499">
    <property type="entry name" value="Tetraspanin/Peripherin"/>
</dbReference>
<comment type="caution">
    <text evidence="8">The sequence shown here is derived from an EMBL/GenBank/DDBJ whole genome shotgun (WGS) entry which is preliminary data.</text>
</comment>
<comment type="subcellular location">
    <subcellularLocation>
        <location evidence="1 7">Membrane</location>
        <topology evidence="1 7">Multi-pass membrane protein</topology>
    </subcellularLocation>
</comment>
<evidence type="ECO:0000256" key="2">
    <source>
        <dbReference type="ARBA" id="ARBA00006840"/>
    </source>
</evidence>
<name>A0ABD0WR21_UMBPY</name>
<keyword evidence="6" id="KW-1015">Disulfide bond</keyword>
<feature type="disulfide bond" evidence="6">
    <location>
        <begin position="142"/>
        <end position="158"/>
    </location>
</feature>
<keyword evidence="5 7" id="KW-0472">Membrane</keyword>
<evidence type="ECO:0000313" key="9">
    <source>
        <dbReference type="Proteomes" id="UP001557470"/>
    </source>
</evidence>
<organism evidence="8 9">
    <name type="scientific">Umbra pygmaea</name>
    <name type="common">Eastern mudminnow</name>
    <dbReference type="NCBI Taxonomy" id="75934"/>
    <lineage>
        <taxon>Eukaryota</taxon>
        <taxon>Metazoa</taxon>
        <taxon>Chordata</taxon>
        <taxon>Craniata</taxon>
        <taxon>Vertebrata</taxon>
        <taxon>Euteleostomi</taxon>
        <taxon>Actinopterygii</taxon>
        <taxon>Neopterygii</taxon>
        <taxon>Teleostei</taxon>
        <taxon>Protacanthopterygii</taxon>
        <taxon>Esociformes</taxon>
        <taxon>Umbridae</taxon>
        <taxon>Umbra</taxon>
    </lineage>
</organism>
<dbReference type="PRINTS" id="PR00259">
    <property type="entry name" value="TMFOUR"/>
</dbReference>
<evidence type="ECO:0000256" key="1">
    <source>
        <dbReference type="ARBA" id="ARBA00004141"/>
    </source>
</evidence>
<dbReference type="InterPro" id="IPR000301">
    <property type="entry name" value="Tetraspanin_animals"/>
</dbReference>
<evidence type="ECO:0000256" key="7">
    <source>
        <dbReference type="RuleBase" id="RU361218"/>
    </source>
</evidence>
<keyword evidence="3 7" id="KW-0812">Transmembrane</keyword>
<proteinExistence type="inferred from homology"/>
<dbReference type="EMBL" id="JAGEUA010000008">
    <property type="protein sequence ID" value="KAL0967236.1"/>
    <property type="molecule type" value="Genomic_DNA"/>
</dbReference>
<reference evidence="8 9" key="1">
    <citation type="submission" date="2024-06" db="EMBL/GenBank/DDBJ databases">
        <authorList>
            <person name="Pan Q."/>
            <person name="Wen M."/>
            <person name="Jouanno E."/>
            <person name="Zahm M."/>
            <person name="Klopp C."/>
            <person name="Cabau C."/>
            <person name="Louis A."/>
            <person name="Berthelot C."/>
            <person name="Parey E."/>
            <person name="Roest Crollius H."/>
            <person name="Montfort J."/>
            <person name="Robinson-Rechavi M."/>
            <person name="Bouchez O."/>
            <person name="Lampietro C."/>
            <person name="Lopez Roques C."/>
            <person name="Donnadieu C."/>
            <person name="Postlethwait J."/>
            <person name="Bobe J."/>
            <person name="Verreycken H."/>
            <person name="Guiguen Y."/>
        </authorList>
    </citation>
    <scope>NUCLEOTIDE SEQUENCE [LARGE SCALE GENOMIC DNA]</scope>
    <source>
        <strain evidence="8">Up_M1</strain>
        <tissue evidence="8">Testis</tissue>
    </source>
</reference>
<evidence type="ECO:0000313" key="8">
    <source>
        <dbReference type="EMBL" id="KAL0967236.1"/>
    </source>
</evidence>
<evidence type="ECO:0000256" key="4">
    <source>
        <dbReference type="ARBA" id="ARBA00022989"/>
    </source>
</evidence>
<evidence type="ECO:0000256" key="3">
    <source>
        <dbReference type="ARBA" id="ARBA00022692"/>
    </source>
</evidence>
<dbReference type="Gene3D" id="1.10.1450.10">
    <property type="entry name" value="Tetraspanin"/>
    <property type="match status" value="1"/>
</dbReference>
<dbReference type="AlphaFoldDB" id="A0ABD0WR21"/>
<gene>
    <name evidence="8" type="ORF">UPYG_G00249590</name>
</gene>
<dbReference type="Proteomes" id="UP001557470">
    <property type="component" value="Unassembled WGS sequence"/>
</dbReference>
<dbReference type="InterPro" id="IPR008952">
    <property type="entry name" value="Tetraspanin_EC2_sf"/>
</dbReference>
<keyword evidence="4 7" id="KW-1133">Transmembrane helix</keyword>
<dbReference type="PIRSF" id="PIRSF002419">
    <property type="entry name" value="Tetraspanin"/>
    <property type="match status" value="1"/>
</dbReference>